<evidence type="ECO:0000313" key="2">
    <source>
        <dbReference type="Proteomes" id="UP000680706"/>
    </source>
</evidence>
<gene>
    <name evidence="1" type="ORF">KGB56_25005</name>
</gene>
<dbReference type="Gene3D" id="3.40.50.300">
    <property type="entry name" value="P-loop containing nucleotide triphosphate hydrolases"/>
    <property type="match status" value="1"/>
</dbReference>
<name>A0ABX8AY96_9HYPH</name>
<organism evidence="1 2">
    <name type="scientific">Pseudovibrio brasiliensis</name>
    <dbReference type="NCBI Taxonomy" id="1898042"/>
    <lineage>
        <taxon>Bacteria</taxon>
        <taxon>Pseudomonadati</taxon>
        <taxon>Pseudomonadota</taxon>
        <taxon>Alphaproteobacteria</taxon>
        <taxon>Hyphomicrobiales</taxon>
        <taxon>Stappiaceae</taxon>
        <taxon>Pseudovibrio</taxon>
    </lineage>
</organism>
<sequence>MDNELILAVAGAGKTTRILNSIKNNERCLIITYTNENLRSLEASLKKKYDGIIPENIMLSSYFSFLYRFCFRPILSYKFRDNAFNWNRPPAPHEGGKPKSKLGHYMSSGRYIYANRMTKMIERCGRLPLVIDRLEKYFDCFYVDEVQDFAANDFNFLLELSRAKIPTLYVGDFFQHTFDTSRDGRTRENLHKKGLSYYIKQFQRFGFRIDTKTLGKTYRCSPTVSDFITDSLGIKIESHRSDQTNLELVTCQKQTEALFNCNDKIKLFFQEHEKYSCYSNNWGRCKGLDHYEDVCVVLNKKTFEKFVSGTLASLPSPTLNKLYVACSRARGDLYFLDQKFLDVG</sequence>
<proteinExistence type="predicted"/>
<dbReference type="EMBL" id="CP074128">
    <property type="protein sequence ID" value="QUS58666.1"/>
    <property type="molecule type" value="Genomic_DNA"/>
</dbReference>
<reference evidence="1 2" key="1">
    <citation type="journal article" date="2021" name="Angew. Chem. Int. Ed. Engl.">
        <title>A novel family of nonribosomal peptides modulate collective behavior in Pseudovibrio bacteria isolated from marine sponges.</title>
        <authorList>
            <person name="Ioca L.P."/>
            <person name="Dai Y."/>
            <person name="Kunakom S."/>
            <person name="Diaz-Espinosa J."/>
            <person name="Krunic A."/>
            <person name="Crnkovic C.M."/>
            <person name="Orjala J."/>
            <person name="Sanchez L.M."/>
            <person name="Ferreira A.G."/>
            <person name="Berlinck R.G.S."/>
            <person name="Eustaquio A.S."/>
        </authorList>
    </citation>
    <scope>NUCLEOTIDE SEQUENCE [LARGE SCALE GENOMIC DNA]</scope>
    <source>
        <strain evidence="1 2">Ab134</strain>
        <plasmid evidence="1 2">pAb134-02</plasmid>
    </source>
</reference>
<protein>
    <recommendedName>
        <fullName evidence="3">DNA helicase</fullName>
    </recommendedName>
</protein>
<geneLocation type="plasmid" evidence="1 2">
    <name>pAb134-02</name>
</geneLocation>
<evidence type="ECO:0008006" key="3">
    <source>
        <dbReference type="Google" id="ProtNLM"/>
    </source>
</evidence>
<dbReference type="InterPro" id="IPR027417">
    <property type="entry name" value="P-loop_NTPase"/>
</dbReference>
<accession>A0ABX8AY96</accession>
<dbReference type="SUPFAM" id="SSF52540">
    <property type="entry name" value="P-loop containing nucleoside triphosphate hydrolases"/>
    <property type="match status" value="1"/>
</dbReference>
<keyword evidence="2" id="KW-1185">Reference proteome</keyword>
<dbReference type="Proteomes" id="UP000680706">
    <property type="component" value="Plasmid pAb134-02"/>
</dbReference>
<keyword evidence="1" id="KW-0614">Plasmid</keyword>
<evidence type="ECO:0000313" key="1">
    <source>
        <dbReference type="EMBL" id="QUS58666.1"/>
    </source>
</evidence>
<dbReference type="RefSeq" id="WP_075697804.1">
    <property type="nucleotide sequence ID" value="NZ_CP074128.1"/>
</dbReference>